<dbReference type="InterPro" id="IPR009003">
    <property type="entry name" value="Peptidase_S1_PA"/>
</dbReference>
<evidence type="ECO:0000313" key="5">
    <source>
        <dbReference type="EMBL" id="CAL8068879.1"/>
    </source>
</evidence>
<dbReference type="InterPro" id="IPR051487">
    <property type="entry name" value="Ser/Thr_Proteases_Immune/Dev"/>
</dbReference>
<dbReference type="PROSITE" id="PS50240">
    <property type="entry name" value="TRYPSIN_DOM"/>
    <property type="match status" value="1"/>
</dbReference>
<gene>
    <name evidence="5" type="ORF">ODALV1_LOCUS508</name>
</gene>
<dbReference type="InterPro" id="IPR018114">
    <property type="entry name" value="TRYPSIN_HIS"/>
</dbReference>
<proteinExistence type="inferred from homology"/>
<reference evidence="5 6" key="1">
    <citation type="submission" date="2024-08" db="EMBL/GenBank/DDBJ databases">
        <authorList>
            <person name="Cucini C."/>
            <person name="Frati F."/>
        </authorList>
    </citation>
    <scope>NUCLEOTIDE SEQUENCE [LARGE SCALE GENOMIC DNA]</scope>
</reference>
<evidence type="ECO:0000256" key="2">
    <source>
        <dbReference type="ARBA" id="ARBA00024195"/>
    </source>
</evidence>
<sequence>MLKLTLGSLLFLGLILGSWGYRSHNSQSSRWKKPWWRNRNRPRTMTHYPPPGLYHGPKTPQDMTSEALDDLVARLDMDELTGRIVFGRQASPGETPYQLQLTINNPFKKKRIVAWCGAVLVEVYDVQIALTAAHCIWRGSPSRFDTFPLSWLRLVAGDHNNNITERTEQVRNPAKIVYHDRYNMDANHPTHDIAIVFFKRPFTYNTFVSPIALPEYGWEVPARGLVSGFGSISTQRPWQYDGLLRVTWLDSITQSRCKLFENPAGPFTWRQFCMLGRGESTCYGDDLIMIIFSYRLIRTRFKNHMIMMLLIGDSGGPVAARNTSLEGVVHGTYKWYLAGITSYGTNGCGSSYWPTVYMRVSGYMDWIRIKTNEYIDDARWPAKVPAEGGVGRRSFF</sequence>
<dbReference type="SUPFAM" id="SSF50494">
    <property type="entry name" value="Trypsin-like serine proteases"/>
    <property type="match status" value="1"/>
</dbReference>
<keyword evidence="3" id="KW-0732">Signal</keyword>
<evidence type="ECO:0000259" key="4">
    <source>
        <dbReference type="PROSITE" id="PS50240"/>
    </source>
</evidence>
<dbReference type="Gene3D" id="2.40.10.10">
    <property type="entry name" value="Trypsin-like serine proteases"/>
    <property type="match status" value="1"/>
</dbReference>
<organism evidence="5 6">
    <name type="scientific">Orchesella dallaii</name>
    <dbReference type="NCBI Taxonomy" id="48710"/>
    <lineage>
        <taxon>Eukaryota</taxon>
        <taxon>Metazoa</taxon>
        <taxon>Ecdysozoa</taxon>
        <taxon>Arthropoda</taxon>
        <taxon>Hexapoda</taxon>
        <taxon>Collembola</taxon>
        <taxon>Entomobryomorpha</taxon>
        <taxon>Entomobryoidea</taxon>
        <taxon>Orchesellidae</taxon>
        <taxon>Orchesellinae</taxon>
        <taxon>Orchesella</taxon>
    </lineage>
</organism>
<dbReference type="EMBL" id="CAXLJM020000002">
    <property type="protein sequence ID" value="CAL8068879.1"/>
    <property type="molecule type" value="Genomic_DNA"/>
</dbReference>
<keyword evidence="1" id="KW-1015">Disulfide bond</keyword>
<dbReference type="InterPro" id="IPR001254">
    <property type="entry name" value="Trypsin_dom"/>
</dbReference>
<evidence type="ECO:0000256" key="3">
    <source>
        <dbReference type="SAM" id="SignalP"/>
    </source>
</evidence>
<dbReference type="Proteomes" id="UP001642540">
    <property type="component" value="Unassembled WGS sequence"/>
</dbReference>
<feature type="chain" id="PRO_5046924969" description="Peptidase S1 domain-containing protein" evidence="3">
    <location>
        <begin position="21"/>
        <end position="396"/>
    </location>
</feature>
<evidence type="ECO:0000256" key="1">
    <source>
        <dbReference type="ARBA" id="ARBA00023157"/>
    </source>
</evidence>
<protein>
    <recommendedName>
        <fullName evidence="4">Peptidase S1 domain-containing protein</fullName>
    </recommendedName>
</protein>
<accession>A0ABP1PKL8</accession>
<feature type="signal peptide" evidence="3">
    <location>
        <begin position="1"/>
        <end position="20"/>
    </location>
</feature>
<dbReference type="PROSITE" id="PS00134">
    <property type="entry name" value="TRYPSIN_HIS"/>
    <property type="match status" value="1"/>
</dbReference>
<dbReference type="InterPro" id="IPR043504">
    <property type="entry name" value="Peptidase_S1_PA_chymotrypsin"/>
</dbReference>
<comment type="caution">
    <text evidence="5">The sequence shown here is derived from an EMBL/GenBank/DDBJ whole genome shotgun (WGS) entry which is preliminary data.</text>
</comment>
<name>A0ABP1PKL8_9HEXA</name>
<keyword evidence="6" id="KW-1185">Reference proteome</keyword>
<dbReference type="CDD" id="cd00190">
    <property type="entry name" value="Tryp_SPc"/>
    <property type="match status" value="1"/>
</dbReference>
<dbReference type="SMART" id="SM00020">
    <property type="entry name" value="Tryp_SPc"/>
    <property type="match status" value="1"/>
</dbReference>
<evidence type="ECO:0000313" key="6">
    <source>
        <dbReference type="Proteomes" id="UP001642540"/>
    </source>
</evidence>
<dbReference type="Pfam" id="PF00089">
    <property type="entry name" value="Trypsin"/>
    <property type="match status" value="2"/>
</dbReference>
<dbReference type="PANTHER" id="PTHR24256">
    <property type="entry name" value="TRYPTASE-RELATED"/>
    <property type="match status" value="1"/>
</dbReference>
<feature type="domain" description="Peptidase S1" evidence="4">
    <location>
        <begin position="84"/>
        <end position="372"/>
    </location>
</feature>
<comment type="similarity">
    <text evidence="2">Belongs to the peptidase S1 family. CLIP subfamily.</text>
</comment>